<feature type="domain" description="AMP-binding enzyme C-terminal" evidence="1">
    <location>
        <begin position="315"/>
        <end position="384"/>
    </location>
</feature>
<dbReference type="Gene3D" id="3.30.300.30">
    <property type="match status" value="1"/>
</dbReference>
<evidence type="ECO:0000259" key="1">
    <source>
        <dbReference type="Pfam" id="PF13193"/>
    </source>
</evidence>
<dbReference type="Proteomes" id="UP001157974">
    <property type="component" value="Unassembled WGS sequence"/>
</dbReference>
<protein>
    <recommendedName>
        <fullName evidence="1">AMP-binding enzyme C-terminal domain-containing protein</fullName>
    </recommendedName>
</protein>
<proteinExistence type="predicted"/>
<evidence type="ECO:0000313" key="3">
    <source>
        <dbReference type="Proteomes" id="UP001157974"/>
    </source>
</evidence>
<gene>
    <name evidence="2" type="ORF">NDN08_000551</name>
</gene>
<organism evidence="2 3">
    <name type="scientific">Rhodosorus marinus</name>
    <dbReference type="NCBI Taxonomy" id="101924"/>
    <lineage>
        <taxon>Eukaryota</taxon>
        <taxon>Rhodophyta</taxon>
        <taxon>Stylonematophyceae</taxon>
        <taxon>Stylonematales</taxon>
        <taxon>Stylonemataceae</taxon>
        <taxon>Rhodosorus</taxon>
    </lineage>
</organism>
<name>A0AAV8URC8_9RHOD</name>
<accession>A0AAV8URC8</accession>
<dbReference type="EMBL" id="JAMWBK010000006">
    <property type="protein sequence ID" value="KAJ8904021.1"/>
    <property type="molecule type" value="Genomic_DNA"/>
</dbReference>
<keyword evidence="3" id="KW-1185">Reference proteome</keyword>
<comment type="caution">
    <text evidence="2">The sequence shown here is derived from an EMBL/GenBank/DDBJ whole genome shotgun (WGS) entry which is preliminary data.</text>
</comment>
<dbReference type="SUPFAM" id="SSF56801">
    <property type="entry name" value="Acetyl-CoA synthetase-like"/>
    <property type="match status" value="1"/>
</dbReference>
<sequence>MPFIGVFNGNGHGDGLLGLSTRGTRLEAMQKDMEAADLTTSGLGTSIVEDAVPAAPAVISEDVLKRRDLILESLKDETRSRVAEKEAEELTRVNREVVLRANRMNAERQFMEESEVEFRRKISQLTQLSAAQQQFDQEHRGDLRAKLDEVAMQQAKYEQEFQRDYKRSVDELATHVNQLDTEIGQMSEVNALAKTAVAAEKSPKPAPVQLQLEETEGAAILTAATAAEANDTAQDAVVKTSQISEILGDTSKLVLQSGAAASTVAAQATLAASVADGAGTLVPPQSERIVREFQAQVPANLESVEKRVRVDMFDVEQTMAMHPSVEKAVAFPVGDGNSGQEIAVAVQTKAGARLTDKWLRAHAQSILPAMAVPTKWYSIPDIPTGSTREEIASSTELVGLSSKAKAAAAMV</sequence>
<reference evidence="2 3" key="1">
    <citation type="journal article" date="2023" name="Nat. Commun.">
        <title>Origin of minicircular mitochondrial genomes in red algae.</title>
        <authorList>
            <person name="Lee Y."/>
            <person name="Cho C.H."/>
            <person name="Lee Y.M."/>
            <person name="Park S.I."/>
            <person name="Yang J.H."/>
            <person name="West J.A."/>
            <person name="Bhattacharya D."/>
            <person name="Yoon H.S."/>
        </authorList>
    </citation>
    <scope>NUCLEOTIDE SEQUENCE [LARGE SCALE GENOMIC DNA]</scope>
    <source>
        <strain evidence="2 3">CCMP1338</strain>
        <tissue evidence="2">Whole cell</tissue>
    </source>
</reference>
<evidence type="ECO:0000313" key="2">
    <source>
        <dbReference type="EMBL" id="KAJ8904021.1"/>
    </source>
</evidence>
<dbReference type="InterPro" id="IPR025110">
    <property type="entry name" value="AMP-bd_C"/>
</dbReference>
<dbReference type="AlphaFoldDB" id="A0AAV8URC8"/>
<dbReference type="InterPro" id="IPR045851">
    <property type="entry name" value="AMP-bd_C_sf"/>
</dbReference>
<dbReference type="Pfam" id="PF13193">
    <property type="entry name" value="AMP-binding_C"/>
    <property type="match status" value="1"/>
</dbReference>